<feature type="transmembrane region" description="Helical" evidence="1">
    <location>
        <begin position="316"/>
        <end position="335"/>
    </location>
</feature>
<feature type="transmembrane region" description="Helical" evidence="1">
    <location>
        <begin position="12"/>
        <end position="34"/>
    </location>
</feature>
<keyword evidence="1" id="KW-0472">Membrane</keyword>
<dbReference type="Proteomes" id="UP000264980">
    <property type="component" value="Chromosome"/>
</dbReference>
<keyword evidence="1" id="KW-0812">Transmembrane</keyword>
<evidence type="ECO:0000313" key="3">
    <source>
        <dbReference type="Proteomes" id="UP000264980"/>
    </source>
</evidence>
<feature type="transmembrane region" description="Helical" evidence="1">
    <location>
        <begin position="81"/>
        <end position="101"/>
    </location>
</feature>
<feature type="transmembrane region" description="Helical" evidence="1">
    <location>
        <begin position="41"/>
        <end position="61"/>
    </location>
</feature>
<reference evidence="2 3" key="1">
    <citation type="submission" date="2016-01" db="EMBL/GenBank/DDBJ databases">
        <authorList>
            <person name="Oliw E.H."/>
        </authorList>
    </citation>
    <scope>NUCLEOTIDE SEQUENCE [LARGE SCALE GENOMIC DNA]</scope>
    <source>
        <strain evidence="2 3">MDcuke</strain>
    </source>
</reference>
<protein>
    <submittedName>
        <fullName evidence="2">Uncharacterized protein</fullName>
    </submittedName>
</protein>
<organism evidence="2 3">
    <name type="scientific">Erwinia tracheiphila</name>
    <dbReference type="NCBI Taxonomy" id="65700"/>
    <lineage>
        <taxon>Bacteria</taxon>
        <taxon>Pseudomonadati</taxon>
        <taxon>Pseudomonadota</taxon>
        <taxon>Gammaproteobacteria</taxon>
        <taxon>Enterobacterales</taxon>
        <taxon>Erwiniaceae</taxon>
        <taxon>Erwinia</taxon>
    </lineage>
</organism>
<feature type="transmembrane region" description="Helical" evidence="1">
    <location>
        <begin position="113"/>
        <end position="131"/>
    </location>
</feature>
<accession>A0A345CTY3</accession>
<keyword evidence="1" id="KW-1133">Transmembrane helix</keyword>
<evidence type="ECO:0000256" key="1">
    <source>
        <dbReference type="SAM" id="Phobius"/>
    </source>
</evidence>
<gene>
    <name evidence="2" type="ORF">AV903_13940</name>
</gene>
<dbReference type="AlphaFoldDB" id="A0A345CTY3"/>
<proteinExistence type="predicted"/>
<name>A0A345CTY3_9GAMM</name>
<dbReference type="EMBL" id="CP013970">
    <property type="protein sequence ID" value="AXF76900.1"/>
    <property type="molecule type" value="Genomic_DNA"/>
</dbReference>
<evidence type="ECO:0000313" key="2">
    <source>
        <dbReference type="EMBL" id="AXF76900.1"/>
    </source>
</evidence>
<sequence>MIFAPGEQVRIMLPVIIISMVVIIFLLLAAAYVLWKITGVIICAIILILPGLLAISGYFPAIRWLPYRYNIGGAGEVGSPAGISCLVIAGIITGWAVFILIQKAFRAGERFRTVFDIFLILTAAVNGIFWVHDKEISSIQPAHQETSMNINSSSAYLLKQVEYYDEQCRNGVVKNVLSCQWASDIQGKLNDYTYQLPSVFMQFTPDTVVGLYKTYNMSDSQAEKIREELNEYNLRMCPEKQLGQGVTQLAPPSMLCQETPIQYCDAIIENKYSHTARGEVAVASECVFSSMLRNKKILNKEMSELSESSRSSNFRWLWFILFSVFLGGKVATLMYKMRESSTVKI</sequence>